<keyword evidence="1" id="KW-0889">Transcription antitermination</keyword>
<dbReference type="OrthoDB" id="9796143at2"/>
<keyword evidence="6" id="KW-1185">Reference proteome</keyword>
<dbReference type="EMBL" id="PVYX01000001">
    <property type="protein sequence ID" value="PRX56379.1"/>
    <property type="molecule type" value="Genomic_DNA"/>
</dbReference>
<evidence type="ECO:0000256" key="2">
    <source>
        <dbReference type="ARBA" id="ARBA00023015"/>
    </source>
</evidence>
<evidence type="ECO:0000256" key="3">
    <source>
        <dbReference type="ARBA" id="ARBA00023163"/>
    </source>
</evidence>
<evidence type="ECO:0000313" key="5">
    <source>
        <dbReference type="EMBL" id="PRX56379.1"/>
    </source>
</evidence>
<dbReference type="PANTHER" id="PTHR30265:SF4">
    <property type="entry name" value="KOW MOTIF FAMILY PROTEIN, EXPRESSED"/>
    <property type="match status" value="1"/>
</dbReference>
<dbReference type="Gene3D" id="3.30.70.940">
    <property type="entry name" value="NusG, N-terminal domain"/>
    <property type="match status" value="1"/>
</dbReference>
<organism evidence="5 6">
    <name type="scientific">Flagellimonas meridianipacifica</name>
    <dbReference type="NCBI Taxonomy" id="1080225"/>
    <lineage>
        <taxon>Bacteria</taxon>
        <taxon>Pseudomonadati</taxon>
        <taxon>Bacteroidota</taxon>
        <taxon>Flavobacteriia</taxon>
        <taxon>Flavobacteriales</taxon>
        <taxon>Flavobacteriaceae</taxon>
        <taxon>Flagellimonas</taxon>
    </lineage>
</organism>
<keyword evidence="3" id="KW-0804">Transcription</keyword>
<evidence type="ECO:0000256" key="1">
    <source>
        <dbReference type="ARBA" id="ARBA00022814"/>
    </source>
</evidence>
<feature type="domain" description="NusG-like N-terminal" evidence="4">
    <location>
        <begin position="9"/>
        <end position="102"/>
    </location>
</feature>
<name>A0A2T0MFN0_9FLAO</name>
<dbReference type="Proteomes" id="UP000237640">
    <property type="component" value="Unassembled WGS sequence"/>
</dbReference>
<dbReference type="RefSeq" id="WP_106143365.1">
    <property type="nucleotide sequence ID" value="NZ_PVYX01000001.1"/>
</dbReference>
<proteinExistence type="predicted"/>
<dbReference type="GO" id="GO:0006354">
    <property type="term" value="P:DNA-templated transcription elongation"/>
    <property type="evidence" value="ECO:0007669"/>
    <property type="project" value="InterPro"/>
</dbReference>
<reference evidence="5 6" key="1">
    <citation type="submission" date="2018-03" db="EMBL/GenBank/DDBJ databases">
        <title>Genomic Encyclopedia of Archaeal and Bacterial Type Strains, Phase II (KMG-II): from individual species to whole genera.</title>
        <authorList>
            <person name="Goeker M."/>
        </authorList>
    </citation>
    <scope>NUCLEOTIDE SEQUENCE [LARGE SCALE GENOMIC DNA]</scope>
    <source>
        <strain evidence="5 6">DSM 25027</strain>
    </source>
</reference>
<evidence type="ECO:0000259" key="4">
    <source>
        <dbReference type="Pfam" id="PF02357"/>
    </source>
</evidence>
<accession>A0A2T0MFN0</accession>
<dbReference type="PANTHER" id="PTHR30265">
    <property type="entry name" value="RHO-INTERACTING TRANSCRIPTION TERMINATION FACTOR NUSG"/>
    <property type="match status" value="1"/>
</dbReference>
<dbReference type="SUPFAM" id="SSF82679">
    <property type="entry name" value="N-utilization substance G protein NusG, N-terminal domain"/>
    <property type="match status" value="1"/>
</dbReference>
<comment type="caution">
    <text evidence="5">The sequence shown here is derived from an EMBL/GenBank/DDBJ whole genome shotgun (WGS) entry which is preliminary data.</text>
</comment>
<gene>
    <name evidence="5" type="ORF">CLV81_0376</name>
</gene>
<dbReference type="NCBIfam" id="NF033644">
    <property type="entry name" value="antiterm_UpxY"/>
    <property type="match status" value="1"/>
</dbReference>
<dbReference type="InterPro" id="IPR036735">
    <property type="entry name" value="NGN_dom_sf"/>
</dbReference>
<sequence length="176" mass="20453">MPQNIIDGWMVLYVKHHHEKKIADKLSKQGITHYLPLIKRNYTSKSVKEDYKTKPLFPTYIFVKPTSRKEIYITLKLNGAFKFLKYCAEYSKVSDQEISSIRKITNSGFIRDIQIKYIKPKVGQEVLITKGPFHGLRAEVMKNKNLCEVYLQIKCLNRYVSVIAPLNSLSIQSVKI</sequence>
<keyword evidence="2" id="KW-0805">Transcription regulation</keyword>
<dbReference type="GO" id="GO:0031564">
    <property type="term" value="P:transcription antitermination"/>
    <property type="evidence" value="ECO:0007669"/>
    <property type="project" value="UniProtKB-KW"/>
</dbReference>
<dbReference type="InterPro" id="IPR006645">
    <property type="entry name" value="NGN-like_dom"/>
</dbReference>
<dbReference type="AlphaFoldDB" id="A0A2T0MFN0"/>
<dbReference type="InterPro" id="IPR043425">
    <property type="entry name" value="NusG-like"/>
</dbReference>
<protein>
    <submittedName>
        <fullName evidence="5">Transcription antitermination factor NusG</fullName>
    </submittedName>
</protein>
<evidence type="ECO:0000313" key="6">
    <source>
        <dbReference type="Proteomes" id="UP000237640"/>
    </source>
</evidence>
<dbReference type="Pfam" id="PF02357">
    <property type="entry name" value="NusG"/>
    <property type="match status" value="1"/>
</dbReference>